<dbReference type="OrthoDB" id="4159154at2759"/>
<feature type="transmembrane region" description="Helical" evidence="2">
    <location>
        <begin position="7"/>
        <end position="27"/>
    </location>
</feature>
<dbReference type="PANTHER" id="PTHR28019:SF7">
    <property type="entry name" value="SUR7 PROTEIN"/>
    <property type="match status" value="1"/>
</dbReference>
<evidence type="ECO:0000256" key="1">
    <source>
        <dbReference type="SAM" id="Coils"/>
    </source>
</evidence>
<dbReference type="GO" id="GO:0005886">
    <property type="term" value="C:plasma membrane"/>
    <property type="evidence" value="ECO:0007669"/>
    <property type="project" value="InterPro"/>
</dbReference>
<keyword evidence="2" id="KW-0472">Membrane</keyword>
<comment type="caution">
    <text evidence="3">The sequence shown here is derived from an EMBL/GenBank/DDBJ whole genome shotgun (WGS) entry which is preliminary data.</text>
</comment>
<dbReference type="PANTHER" id="PTHR28019">
    <property type="entry name" value="CELL MEMBRANE PROTEIN YLR413W-RELATED"/>
    <property type="match status" value="1"/>
</dbReference>
<dbReference type="GO" id="GO:0031505">
    <property type="term" value="P:fungal-type cell wall organization"/>
    <property type="evidence" value="ECO:0007669"/>
    <property type="project" value="TreeGrafter"/>
</dbReference>
<dbReference type="AlphaFoldDB" id="A0A9P7MVE5"/>
<evidence type="ECO:0000313" key="4">
    <source>
        <dbReference type="Proteomes" id="UP000784919"/>
    </source>
</evidence>
<feature type="transmembrane region" description="Helical" evidence="2">
    <location>
        <begin position="288"/>
        <end position="309"/>
    </location>
</feature>
<name>A0A9P7MVE5_9HYPO</name>
<sequence>MQLAERRIFLLPMVLALVAFILAMLALHPSHQPGFMEEYAIVRFDTSMLGRKILNLGHDKKNKRDFLDGVRDWASGKTDDAKNKIDEAKDKIGDKKDEALKKINETKDKIAAKIIEELGIMDWYSFHVMMSCEGNYTPKAPDPQAKAVATNCSSSSPDDRFNLNKLLEPLDKKLKALPFDVKIDKVHVPDSIQEKIDKLNRALLSLTIIYAIGAGLSGLAFLCSILAFWKPDVRCMALINLVVSSPGFLALFIASMVATVAASTGVKAINEVGGIIGLSATYSTQFRALTWVSTGFMGVVTLFWLVSFLKRRRMAKRRIFVEK</sequence>
<dbReference type="Pfam" id="PF06687">
    <property type="entry name" value="SUR7"/>
    <property type="match status" value="1"/>
</dbReference>
<feature type="transmembrane region" description="Helical" evidence="2">
    <location>
        <begin position="202"/>
        <end position="229"/>
    </location>
</feature>
<keyword evidence="2" id="KW-0812">Transmembrane</keyword>
<feature type="coiled-coil region" evidence="1">
    <location>
        <begin position="78"/>
        <end position="109"/>
    </location>
</feature>
<organism evidence="3 4">
    <name type="scientific">Claviceps arundinis</name>
    <dbReference type="NCBI Taxonomy" id="1623583"/>
    <lineage>
        <taxon>Eukaryota</taxon>
        <taxon>Fungi</taxon>
        <taxon>Dikarya</taxon>
        <taxon>Ascomycota</taxon>
        <taxon>Pezizomycotina</taxon>
        <taxon>Sordariomycetes</taxon>
        <taxon>Hypocreomycetidae</taxon>
        <taxon>Hypocreales</taxon>
        <taxon>Clavicipitaceae</taxon>
        <taxon>Claviceps</taxon>
    </lineage>
</organism>
<dbReference type="GO" id="GO:0051285">
    <property type="term" value="C:cell cortex of cell tip"/>
    <property type="evidence" value="ECO:0007669"/>
    <property type="project" value="TreeGrafter"/>
</dbReference>
<dbReference type="InterPro" id="IPR009571">
    <property type="entry name" value="SUR7/Rim9-like_fungi"/>
</dbReference>
<evidence type="ECO:0000313" key="3">
    <source>
        <dbReference type="EMBL" id="KAG5972267.1"/>
    </source>
</evidence>
<feature type="transmembrane region" description="Helical" evidence="2">
    <location>
        <begin position="241"/>
        <end position="262"/>
    </location>
</feature>
<dbReference type="Proteomes" id="UP000784919">
    <property type="component" value="Unassembled WGS sequence"/>
</dbReference>
<keyword evidence="1" id="KW-0175">Coiled coil</keyword>
<keyword evidence="2" id="KW-1133">Transmembrane helix</keyword>
<dbReference type="EMBL" id="SRPS01000048">
    <property type="protein sequence ID" value="KAG5972267.1"/>
    <property type="molecule type" value="Genomic_DNA"/>
</dbReference>
<protein>
    <recommendedName>
        <fullName evidence="5">Actin cortical patch SUR7/pH-response regulator PalI</fullName>
    </recommendedName>
</protein>
<dbReference type="InterPro" id="IPR052413">
    <property type="entry name" value="SUR7_domain"/>
</dbReference>
<proteinExistence type="predicted"/>
<reference evidence="3" key="1">
    <citation type="journal article" date="2020" name="bioRxiv">
        <title>Whole genome comparisons of ergot fungi reveals the divergence and evolution of species within the genus Claviceps are the result of varying mechanisms driving genome evolution and host range expansion.</title>
        <authorList>
            <person name="Wyka S.A."/>
            <person name="Mondo S.J."/>
            <person name="Liu M."/>
            <person name="Dettman J."/>
            <person name="Nalam V."/>
            <person name="Broders K.D."/>
        </authorList>
    </citation>
    <scope>NUCLEOTIDE SEQUENCE</scope>
    <source>
        <strain evidence="3">CCC 1102</strain>
    </source>
</reference>
<evidence type="ECO:0000256" key="2">
    <source>
        <dbReference type="SAM" id="Phobius"/>
    </source>
</evidence>
<accession>A0A9P7MVE5</accession>
<gene>
    <name evidence="3" type="ORF">E4U56_006152</name>
</gene>
<evidence type="ECO:0008006" key="5">
    <source>
        <dbReference type="Google" id="ProtNLM"/>
    </source>
</evidence>